<comment type="caution">
    <text evidence="2">The sequence shown here is derived from an EMBL/GenBank/DDBJ whole genome shotgun (WGS) entry which is preliminary data.</text>
</comment>
<sequence>MLVSAGTGAGTLPARPAAPTLDAVDTGRLSYPPCSPPGRMPMEELFGAVDLVPGAAAAAPGQTGGTLAELEPGTYFLFCPVGGDGEIPHHLQGMITTITVA</sequence>
<evidence type="ECO:0000313" key="3">
    <source>
        <dbReference type="Proteomes" id="UP000694300"/>
    </source>
</evidence>
<name>A0ABS6U5P3_9PSEU</name>
<evidence type="ECO:0000256" key="1">
    <source>
        <dbReference type="SAM" id="MobiDB-lite"/>
    </source>
</evidence>
<dbReference type="Proteomes" id="UP000694300">
    <property type="component" value="Unassembled WGS sequence"/>
</dbReference>
<proteinExistence type="predicted"/>
<evidence type="ECO:0000313" key="2">
    <source>
        <dbReference type="EMBL" id="MBW0127537.1"/>
    </source>
</evidence>
<gene>
    <name evidence="2" type="ORF">I4I82_07555</name>
</gene>
<dbReference type="RefSeq" id="WP_218594543.1">
    <property type="nucleotide sequence ID" value="NZ_JADQDF010000001.1"/>
</dbReference>
<dbReference type="EMBL" id="JADQDF010000001">
    <property type="protein sequence ID" value="MBW0127537.1"/>
    <property type="molecule type" value="Genomic_DNA"/>
</dbReference>
<organism evidence="2 3">
    <name type="scientific">Pseudonocardia oceani</name>
    <dbReference type="NCBI Taxonomy" id="2792013"/>
    <lineage>
        <taxon>Bacteria</taxon>
        <taxon>Bacillati</taxon>
        <taxon>Actinomycetota</taxon>
        <taxon>Actinomycetes</taxon>
        <taxon>Pseudonocardiales</taxon>
        <taxon>Pseudonocardiaceae</taxon>
        <taxon>Pseudonocardia</taxon>
    </lineage>
</organism>
<reference evidence="2 3" key="1">
    <citation type="submission" date="2020-11" db="EMBL/GenBank/DDBJ databases">
        <title>Pseudonocardia abyssalis sp. nov. and Pseudonocardia oceani sp. nov., description and phylogenomic analysis of two novel actinomycetes isolated from the deep Southern Ocean.</title>
        <authorList>
            <person name="Parra J."/>
        </authorList>
    </citation>
    <scope>NUCLEOTIDE SEQUENCE [LARGE SCALE GENOMIC DNA]</scope>
    <source>
        <strain evidence="3">KRD185</strain>
    </source>
</reference>
<keyword evidence="3" id="KW-1185">Reference proteome</keyword>
<protein>
    <submittedName>
        <fullName evidence="2">Uncharacterized protein</fullName>
    </submittedName>
</protein>
<accession>A0ABS6U5P3</accession>
<feature type="region of interest" description="Disordered" evidence="1">
    <location>
        <begin position="1"/>
        <end position="25"/>
    </location>
</feature>